<dbReference type="EMBL" id="CP163432">
    <property type="protein sequence ID" value="XDQ16565.1"/>
    <property type="molecule type" value="Genomic_DNA"/>
</dbReference>
<dbReference type="SUPFAM" id="SSF52540">
    <property type="entry name" value="P-loop containing nucleoside triphosphate hydrolases"/>
    <property type="match status" value="1"/>
</dbReference>
<dbReference type="RefSeq" id="WP_369276461.1">
    <property type="nucleotide sequence ID" value="NZ_CP163432.1"/>
</dbReference>
<reference evidence="3" key="1">
    <citation type="submission" date="2024-07" db="EMBL/GenBank/DDBJ databases">
        <authorList>
            <person name="Yu S.T."/>
        </authorList>
    </citation>
    <scope>NUCLEOTIDE SEQUENCE</scope>
    <source>
        <strain evidence="3">R11</strain>
    </source>
</reference>
<dbReference type="Gene3D" id="3.40.50.300">
    <property type="entry name" value="P-loop containing nucleotide triphosphate hydrolases"/>
    <property type="match status" value="1"/>
</dbReference>
<feature type="compositionally biased region" description="Basic residues" evidence="1">
    <location>
        <begin position="122"/>
        <end position="134"/>
    </location>
</feature>
<protein>
    <submittedName>
        <fullName evidence="3">ATP-binding protein</fullName>
    </submittedName>
</protein>
<dbReference type="Pfam" id="PF01695">
    <property type="entry name" value="IstB_IS21"/>
    <property type="match status" value="1"/>
</dbReference>
<feature type="region of interest" description="Disordered" evidence="1">
    <location>
        <begin position="108"/>
        <end position="134"/>
    </location>
</feature>
<feature type="compositionally biased region" description="Basic and acidic residues" evidence="1">
    <location>
        <begin position="109"/>
        <end position="121"/>
    </location>
</feature>
<evidence type="ECO:0000256" key="1">
    <source>
        <dbReference type="SAM" id="MobiDB-lite"/>
    </source>
</evidence>
<dbReference type="InterPro" id="IPR027417">
    <property type="entry name" value="P-loop_NTPase"/>
</dbReference>
<proteinExistence type="predicted"/>
<keyword evidence="3" id="KW-0067">ATP-binding</keyword>
<accession>A0AB39NFR5</accession>
<evidence type="ECO:0000313" key="3">
    <source>
        <dbReference type="EMBL" id="XDQ16565.1"/>
    </source>
</evidence>
<dbReference type="AlphaFoldDB" id="A0AB39NFR5"/>
<name>A0AB39NFR5_9ACTN</name>
<feature type="domain" description="IstB-like ATP-binding" evidence="2">
    <location>
        <begin position="29"/>
        <end position="117"/>
    </location>
</feature>
<dbReference type="GO" id="GO:0005524">
    <property type="term" value="F:ATP binding"/>
    <property type="evidence" value="ECO:0007669"/>
    <property type="project" value="UniProtKB-KW"/>
</dbReference>
<sequence>MWRSTASGEASERAKVATRSCGGLAENTAAYRLGRIPLIVVDEVGYIPFESEAANLFFQFIAGRYERASVIVTSDRPFGRWVEVFGDDTVAAAMIDRLVHQAEVNSLKGDSHRMRSRDLGRGSRRRHRRMTNIN</sequence>
<organism evidence="3">
    <name type="scientific">Streptomyces sp. R11</name>
    <dbReference type="NCBI Taxonomy" id="3238625"/>
    <lineage>
        <taxon>Bacteria</taxon>
        <taxon>Bacillati</taxon>
        <taxon>Actinomycetota</taxon>
        <taxon>Actinomycetes</taxon>
        <taxon>Kitasatosporales</taxon>
        <taxon>Streptomycetaceae</taxon>
        <taxon>Streptomyces</taxon>
    </lineage>
</organism>
<evidence type="ECO:0000259" key="2">
    <source>
        <dbReference type="Pfam" id="PF01695"/>
    </source>
</evidence>
<keyword evidence="3" id="KW-0547">Nucleotide-binding</keyword>
<dbReference type="InterPro" id="IPR002611">
    <property type="entry name" value="IstB_ATP-bd"/>
</dbReference>
<gene>
    <name evidence="3" type="ORF">AB5J55_42335</name>
</gene>